<dbReference type="EMBL" id="KI280461">
    <property type="protein sequence ID" value="ESA17113.1"/>
    <property type="molecule type" value="Genomic_DNA"/>
</dbReference>
<sequence>MINKQTNIFVILSLEDMSDSFIHVNPLTAPSHISKLYRLLDLRNDEGSNGIGSYAMIWSHQVSNLFLKLIIQN</sequence>
<accession>U9UEX7</accession>
<gene>
    <name evidence="1" type="ORF">GLOINDRAFT_22116</name>
</gene>
<protein>
    <submittedName>
        <fullName evidence="1">Uncharacterized protein</fullName>
    </submittedName>
</protein>
<reference evidence="1" key="1">
    <citation type="submission" date="2013-07" db="EMBL/GenBank/DDBJ databases">
        <title>The genome of an arbuscular mycorrhizal fungus provides insights into the evolution of the oldest plant symbiosis.</title>
        <authorList>
            <consortium name="DOE Joint Genome Institute"/>
            <person name="Tisserant E."/>
            <person name="Malbreil M."/>
            <person name="Kuo A."/>
            <person name="Kohler A."/>
            <person name="Symeonidi A."/>
            <person name="Balestrini R."/>
            <person name="Charron P."/>
            <person name="Duensing N."/>
            <person name="Frei-dit-Frey N."/>
            <person name="Gianinazzi-Pearson V."/>
            <person name="Gilbert B."/>
            <person name="Handa Y."/>
            <person name="Hijri M."/>
            <person name="Kaul R."/>
            <person name="Kawaguchi M."/>
            <person name="Krajinski F."/>
            <person name="Lammers P."/>
            <person name="Lapierre D."/>
            <person name="Masclaux F.G."/>
            <person name="Murat C."/>
            <person name="Morin E."/>
            <person name="Ndikumana S."/>
            <person name="Pagni M."/>
            <person name="Petitpierre D."/>
            <person name="Requena N."/>
            <person name="Rosikiewicz P."/>
            <person name="Riley R."/>
            <person name="Saito K."/>
            <person name="San Clemente H."/>
            <person name="Shapiro H."/>
            <person name="van Tuinen D."/>
            <person name="Becard G."/>
            <person name="Bonfante P."/>
            <person name="Paszkowski U."/>
            <person name="Shachar-Hill Y."/>
            <person name="Young J.P."/>
            <person name="Sanders I.R."/>
            <person name="Henrissat B."/>
            <person name="Rensing S.A."/>
            <person name="Grigoriev I.V."/>
            <person name="Corradi N."/>
            <person name="Roux C."/>
            <person name="Martin F."/>
        </authorList>
    </citation>
    <scope>NUCLEOTIDE SEQUENCE</scope>
    <source>
        <strain evidence="1">DAOM 197198</strain>
    </source>
</reference>
<name>U9UEX7_RHIID</name>
<organism evidence="1">
    <name type="scientific">Rhizophagus irregularis (strain DAOM 181602 / DAOM 197198 / MUCL 43194)</name>
    <name type="common">Arbuscular mycorrhizal fungus</name>
    <name type="synonym">Glomus intraradices</name>
    <dbReference type="NCBI Taxonomy" id="747089"/>
    <lineage>
        <taxon>Eukaryota</taxon>
        <taxon>Fungi</taxon>
        <taxon>Fungi incertae sedis</taxon>
        <taxon>Mucoromycota</taxon>
        <taxon>Glomeromycotina</taxon>
        <taxon>Glomeromycetes</taxon>
        <taxon>Glomerales</taxon>
        <taxon>Glomeraceae</taxon>
        <taxon>Rhizophagus</taxon>
    </lineage>
</organism>
<proteinExistence type="predicted"/>
<dbReference type="AlphaFoldDB" id="U9UEX7"/>
<evidence type="ECO:0000313" key="1">
    <source>
        <dbReference type="EMBL" id="ESA17113.1"/>
    </source>
</evidence>
<dbReference type="HOGENOM" id="CLU_2706093_0_0_1"/>